<reference evidence="1" key="1">
    <citation type="submission" date="2021-01" db="EMBL/GenBank/DDBJ databases">
        <title>Whole genome shotgun sequence of Dactylosporangium siamense NBRC 106093.</title>
        <authorList>
            <person name="Komaki H."/>
            <person name="Tamura T."/>
        </authorList>
    </citation>
    <scope>NUCLEOTIDE SEQUENCE</scope>
    <source>
        <strain evidence="1">NBRC 106093</strain>
    </source>
</reference>
<accession>A0A919PJQ2</accession>
<protein>
    <submittedName>
        <fullName evidence="1">Uncharacterized protein</fullName>
    </submittedName>
</protein>
<dbReference type="Proteomes" id="UP000660611">
    <property type="component" value="Unassembled WGS sequence"/>
</dbReference>
<keyword evidence="2" id="KW-1185">Reference proteome</keyword>
<evidence type="ECO:0000313" key="2">
    <source>
        <dbReference type="Proteomes" id="UP000660611"/>
    </source>
</evidence>
<name>A0A919PJQ2_9ACTN</name>
<gene>
    <name evidence="1" type="ORF">Dsi01nite_018010</name>
</gene>
<dbReference type="RefSeq" id="WP_203845612.1">
    <property type="nucleotide sequence ID" value="NZ_BAAAVW010000006.1"/>
</dbReference>
<evidence type="ECO:0000313" key="1">
    <source>
        <dbReference type="EMBL" id="GIG43760.1"/>
    </source>
</evidence>
<comment type="caution">
    <text evidence="1">The sequence shown here is derived from an EMBL/GenBank/DDBJ whole genome shotgun (WGS) entry which is preliminary data.</text>
</comment>
<dbReference type="EMBL" id="BONQ01000026">
    <property type="protein sequence ID" value="GIG43760.1"/>
    <property type="molecule type" value="Genomic_DNA"/>
</dbReference>
<proteinExistence type="predicted"/>
<organism evidence="1 2">
    <name type="scientific">Dactylosporangium siamense</name>
    <dbReference type="NCBI Taxonomy" id="685454"/>
    <lineage>
        <taxon>Bacteria</taxon>
        <taxon>Bacillati</taxon>
        <taxon>Actinomycetota</taxon>
        <taxon>Actinomycetes</taxon>
        <taxon>Micromonosporales</taxon>
        <taxon>Micromonosporaceae</taxon>
        <taxon>Dactylosporangium</taxon>
    </lineage>
</organism>
<sequence>MDKHPDWCTRTACTAFGVEGDDGHRYERWHRSAPIVIDTNDPSIGICVHRFAEADGTDEHIELAAVELPVARPWYLAEPVRGRTILLRRETATALMLAVSELA</sequence>
<dbReference type="AlphaFoldDB" id="A0A919PJQ2"/>